<dbReference type="Gene3D" id="3.40.30.10">
    <property type="entry name" value="Glutaredoxin"/>
    <property type="match status" value="1"/>
</dbReference>
<evidence type="ECO:0000259" key="6">
    <source>
        <dbReference type="PROSITE" id="PS51352"/>
    </source>
</evidence>
<dbReference type="InterPro" id="IPR036249">
    <property type="entry name" value="Thioredoxin-like_sf"/>
</dbReference>
<proteinExistence type="predicted"/>
<evidence type="ECO:0000256" key="1">
    <source>
        <dbReference type="ARBA" id="ARBA00004196"/>
    </source>
</evidence>
<dbReference type="Pfam" id="PF00578">
    <property type="entry name" value="AhpC-TSA"/>
    <property type="match status" value="1"/>
</dbReference>
<dbReference type="PANTHER" id="PTHR42852:SF6">
    <property type="entry name" value="THIOL:DISULFIDE INTERCHANGE PROTEIN DSBE"/>
    <property type="match status" value="1"/>
</dbReference>
<comment type="caution">
    <text evidence="7">The sequence shown here is derived from an EMBL/GenBank/DDBJ whole genome shotgun (WGS) entry which is preliminary data.</text>
</comment>
<keyword evidence="5" id="KW-0732">Signal</keyword>
<reference evidence="7 8" key="1">
    <citation type="submission" date="2018-05" db="EMBL/GenBank/DDBJ databases">
        <title>Chitinophaga sp. K3CV102501T nov., isolated from isolated from a monsoon evergreen broad-leaved forest soil.</title>
        <authorList>
            <person name="Lv Y."/>
        </authorList>
    </citation>
    <scope>NUCLEOTIDE SEQUENCE [LARGE SCALE GENOMIC DNA]</scope>
    <source>
        <strain evidence="7 8">GDMCC 1.1325</strain>
    </source>
</reference>
<dbReference type="GO" id="GO:0017004">
    <property type="term" value="P:cytochrome complex assembly"/>
    <property type="evidence" value="ECO:0007669"/>
    <property type="project" value="UniProtKB-KW"/>
</dbReference>
<dbReference type="InterPro" id="IPR013766">
    <property type="entry name" value="Thioredoxin_domain"/>
</dbReference>
<dbReference type="PROSITE" id="PS51352">
    <property type="entry name" value="THIOREDOXIN_2"/>
    <property type="match status" value="1"/>
</dbReference>
<dbReference type="PANTHER" id="PTHR42852">
    <property type="entry name" value="THIOL:DISULFIDE INTERCHANGE PROTEIN DSBE"/>
    <property type="match status" value="1"/>
</dbReference>
<feature type="chain" id="PRO_5017016231" evidence="5">
    <location>
        <begin position="19"/>
        <end position="377"/>
    </location>
</feature>
<dbReference type="InterPro" id="IPR000866">
    <property type="entry name" value="AhpC/TSA"/>
</dbReference>
<feature type="signal peptide" evidence="5">
    <location>
        <begin position="1"/>
        <end position="18"/>
    </location>
</feature>
<dbReference type="SUPFAM" id="SSF52833">
    <property type="entry name" value="Thioredoxin-like"/>
    <property type="match status" value="1"/>
</dbReference>
<evidence type="ECO:0000256" key="3">
    <source>
        <dbReference type="ARBA" id="ARBA00023157"/>
    </source>
</evidence>
<dbReference type="OrthoDB" id="750178at2"/>
<name>A0A365XW58_9BACT</name>
<accession>A0A365XW58</accession>
<dbReference type="AlphaFoldDB" id="A0A365XW58"/>
<protein>
    <submittedName>
        <fullName evidence="7">Alkyl hydroperoxide reductase</fullName>
    </submittedName>
</protein>
<dbReference type="RefSeq" id="WP_113618695.1">
    <property type="nucleotide sequence ID" value="NZ_QFFJ01000002.1"/>
</dbReference>
<evidence type="ECO:0000313" key="7">
    <source>
        <dbReference type="EMBL" id="RBL89944.1"/>
    </source>
</evidence>
<comment type="subcellular location">
    <subcellularLocation>
        <location evidence="1">Cell envelope</location>
    </subcellularLocation>
</comment>
<gene>
    <name evidence="7" type="ORF">DF182_26070</name>
</gene>
<evidence type="ECO:0000256" key="5">
    <source>
        <dbReference type="SAM" id="SignalP"/>
    </source>
</evidence>
<keyword evidence="3" id="KW-1015">Disulfide bond</keyword>
<dbReference type="GO" id="GO:0016209">
    <property type="term" value="F:antioxidant activity"/>
    <property type="evidence" value="ECO:0007669"/>
    <property type="project" value="InterPro"/>
</dbReference>
<sequence>MKVIFFLSGMMVPGVMFAQQGKFTVNGSLKKEITKPAMAYLNYRTADQNITDSCMITQGKFVFKGNIDEPKRATLIVNYLGSGMKGNGVDQRTIYLEPGNIKINGKDSLPDASITGSAINREQEELLAALKAPADQMKTFMADYYALPKDKQNDSSVRAVLDKKYFAIKEEEKTAYINFIKTHPQSVAGLDALKKLGTSIEDYKVLTPLYESFSNNVKNSMAGKDYAKELAIMKATAIGASAPEFTQNDTAGQPVALTSFRGKYVLIDFWASWCSPCRAENPNVVAAYSKYHDKGFEVLGVSVDDEKSRNNWLNAIKHDGLTWQQVSDLKGWNNAVSRMYGIRYIPQNFLVDPNGKIIAKNLKGKDLEKKLAELLKS</sequence>
<keyword evidence="2" id="KW-0201">Cytochrome c-type biogenesis</keyword>
<dbReference type="CDD" id="cd02966">
    <property type="entry name" value="TlpA_like_family"/>
    <property type="match status" value="1"/>
</dbReference>
<dbReference type="GO" id="GO:0016491">
    <property type="term" value="F:oxidoreductase activity"/>
    <property type="evidence" value="ECO:0007669"/>
    <property type="project" value="InterPro"/>
</dbReference>
<dbReference type="Proteomes" id="UP000253410">
    <property type="component" value="Unassembled WGS sequence"/>
</dbReference>
<evidence type="ECO:0000256" key="4">
    <source>
        <dbReference type="ARBA" id="ARBA00023284"/>
    </source>
</evidence>
<feature type="domain" description="Thioredoxin" evidence="6">
    <location>
        <begin position="236"/>
        <end position="377"/>
    </location>
</feature>
<keyword evidence="8" id="KW-1185">Reference proteome</keyword>
<evidence type="ECO:0000313" key="8">
    <source>
        <dbReference type="Proteomes" id="UP000253410"/>
    </source>
</evidence>
<keyword evidence="4" id="KW-0676">Redox-active center</keyword>
<dbReference type="Pfam" id="PF14289">
    <property type="entry name" value="DUF4369"/>
    <property type="match status" value="1"/>
</dbReference>
<organism evidence="7 8">
    <name type="scientific">Chitinophaga flava</name>
    <dbReference type="NCBI Taxonomy" id="2259036"/>
    <lineage>
        <taxon>Bacteria</taxon>
        <taxon>Pseudomonadati</taxon>
        <taxon>Bacteroidota</taxon>
        <taxon>Chitinophagia</taxon>
        <taxon>Chitinophagales</taxon>
        <taxon>Chitinophagaceae</taxon>
        <taxon>Chitinophaga</taxon>
    </lineage>
</organism>
<dbReference type="InterPro" id="IPR050553">
    <property type="entry name" value="Thioredoxin_ResA/DsbE_sf"/>
</dbReference>
<dbReference type="GO" id="GO:0030313">
    <property type="term" value="C:cell envelope"/>
    <property type="evidence" value="ECO:0007669"/>
    <property type="project" value="UniProtKB-SubCell"/>
</dbReference>
<dbReference type="EMBL" id="QFFJ01000002">
    <property type="protein sequence ID" value="RBL89944.1"/>
    <property type="molecule type" value="Genomic_DNA"/>
</dbReference>
<evidence type="ECO:0000256" key="2">
    <source>
        <dbReference type="ARBA" id="ARBA00022748"/>
    </source>
</evidence>
<dbReference type="InterPro" id="IPR025380">
    <property type="entry name" value="DUF4369"/>
</dbReference>